<dbReference type="Pfam" id="PF11740">
    <property type="entry name" value="KfrA_N"/>
    <property type="match status" value="1"/>
</dbReference>
<keyword evidence="3" id="KW-0238">DNA-binding</keyword>
<dbReference type="RefSeq" id="WP_149390172.1">
    <property type="nucleotide sequence ID" value="NZ_SMRS01000002.1"/>
</dbReference>
<evidence type="ECO:0000256" key="1">
    <source>
        <dbReference type="SAM" id="Coils"/>
    </source>
</evidence>
<dbReference type="EMBL" id="SMRS01000002">
    <property type="protein sequence ID" value="KAA0875869.1"/>
    <property type="molecule type" value="Genomic_DNA"/>
</dbReference>
<feature type="coiled-coil region" evidence="1">
    <location>
        <begin position="112"/>
        <end position="224"/>
    </location>
</feature>
<evidence type="ECO:0000313" key="3">
    <source>
        <dbReference type="EMBL" id="KAA0875869.1"/>
    </source>
</evidence>
<proteinExistence type="predicted"/>
<feature type="domain" description="KfrA N-terminal DNA-binding" evidence="2">
    <location>
        <begin position="10"/>
        <end position="97"/>
    </location>
</feature>
<dbReference type="GO" id="GO:0003677">
    <property type="term" value="F:DNA binding"/>
    <property type="evidence" value="ECO:0007669"/>
    <property type="project" value="UniProtKB-KW"/>
</dbReference>
<dbReference type="OrthoDB" id="6113574at2"/>
<evidence type="ECO:0000259" key="2">
    <source>
        <dbReference type="Pfam" id="PF11740"/>
    </source>
</evidence>
<protein>
    <submittedName>
        <fullName evidence="3">DNA-binding protein</fullName>
    </submittedName>
</protein>
<name>A0A5A9W785_9GAMM</name>
<evidence type="ECO:0000313" key="4">
    <source>
        <dbReference type="Proteomes" id="UP000325302"/>
    </source>
</evidence>
<sequence length="370" mass="43465">MENAHLRLRLFEVADDLLLSGQSPTAELLAQRLDESPDLLQPLLQQWWSELSQRVVVTEGRQRLPDMPDSLSQAFVRIWQQALQEANSRVQLTRQRSDIGIEDERRLCDDALLKAQNQYIELEARYREQVHKLDECRELSRALEAEIAVLKSNLTTETNSRKKEEQSRSNLEQELMQLRKAHEDAKRTFDQRIKDEQRHMLESLAKEEVDTRFYRNALEKAREEASKKDSEFTREIHDLQARLARRDVKIETLKTQIKAQDAELLKLRQDAATHEREYSRISSQLLGEANKTKRLEAQLKELQETIRRQNQKQMTTSTEASKRENLLRAQLMEKEDSALRAEAKVSLLEKRLITQDEEIRRLQARVLGKH</sequence>
<gene>
    <name evidence="3" type="ORF">E1H14_04065</name>
</gene>
<organism evidence="3 4">
    <name type="scientific">Nitrincola tapanii</name>
    <dbReference type="NCBI Taxonomy" id="1708751"/>
    <lineage>
        <taxon>Bacteria</taxon>
        <taxon>Pseudomonadati</taxon>
        <taxon>Pseudomonadota</taxon>
        <taxon>Gammaproteobacteria</taxon>
        <taxon>Oceanospirillales</taxon>
        <taxon>Oceanospirillaceae</taxon>
        <taxon>Nitrincola</taxon>
    </lineage>
</organism>
<dbReference type="InterPro" id="IPR021104">
    <property type="entry name" value="KfrA_DNA-bd_N"/>
</dbReference>
<comment type="caution">
    <text evidence="3">The sequence shown here is derived from an EMBL/GenBank/DDBJ whole genome shotgun (WGS) entry which is preliminary data.</text>
</comment>
<reference evidence="3 4" key="1">
    <citation type="submission" date="2019-03" db="EMBL/GenBank/DDBJ databases">
        <title>Nitrincola sp. nov. isolated from an Indian soda lake.</title>
        <authorList>
            <person name="Joshi A."/>
            <person name="Thite S.V."/>
            <person name="Joseph N."/>
            <person name="Dhotre D."/>
            <person name="Moorthy M."/>
            <person name="Shouche Y.S."/>
        </authorList>
    </citation>
    <scope>NUCLEOTIDE SEQUENCE [LARGE SCALE GENOMIC DNA]</scope>
    <source>
        <strain evidence="3 4">MEB193</strain>
    </source>
</reference>
<keyword evidence="4" id="KW-1185">Reference proteome</keyword>
<dbReference type="AlphaFoldDB" id="A0A5A9W785"/>
<dbReference type="Proteomes" id="UP000325302">
    <property type="component" value="Unassembled WGS sequence"/>
</dbReference>
<accession>A0A5A9W785</accession>
<keyword evidence="1" id="KW-0175">Coiled coil</keyword>
<feature type="coiled-coil region" evidence="1">
    <location>
        <begin position="250"/>
        <end position="365"/>
    </location>
</feature>